<keyword evidence="3" id="KW-0121">Carboxypeptidase</keyword>
<evidence type="ECO:0000256" key="1">
    <source>
        <dbReference type="ARBA" id="ARBA00001947"/>
    </source>
</evidence>
<keyword evidence="4" id="KW-1185">Reference proteome</keyword>
<dbReference type="Pfam" id="PF18027">
    <property type="entry name" value="Pepdidase_M14_N"/>
    <property type="match status" value="1"/>
</dbReference>
<name>X6ML06_RETFI</name>
<protein>
    <submittedName>
        <fullName evidence="3">Cytosolic carboxypeptidase 6 isoform 2</fullName>
    </submittedName>
</protein>
<dbReference type="InterPro" id="IPR040626">
    <property type="entry name" value="Pepdidase_M14_N"/>
</dbReference>
<accession>X6ML06</accession>
<dbReference type="PANTHER" id="PTHR12756">
    <property type="entry name" value="CYTOSOLIC CARBOXYPEPTIDASE"/>
    <property type="match status" value="1"/>
</dbReference>
<keyword evidence="3" id="KW-0378">Hydrolase</keyword>
<dbReference type="PANTHER" id="PTHR12756:SF9">
    <property type="entry name" value="CYTOSOLIC CARBOXYPEPTIDASE 6"/>
    <property type="match status" value="1"/>
</dbReference>
<sequence length="337" mass="39643">MIIHYLISNEKLLIFCLFKKTKMSKKILLLYASSWKLEEWSGHILEQMTATVSKNNILLPDLDLRPQSITDKYRNLLCADHSINTDLEKFTVQLPCEEQMEPNTSNNNYSSDNNDSHYSLLTFDCQFESGNGEVSYYGLGEFDLTIRSDTNNQKHKVWYYFRARGGLKGQKITFHVSTYSKQNGLFNDGFAPVVRSKAKPVWVRLPPYCVLSFRCDRHKKYCFNFSFVIEADNEEYFFAYAYPYTLRRKKTHFSYIVTMKFLHEIESLNLSFVKKELLCRSIQQRRVDCLRIEEHSFVKGLKKKKKRKKANLYFNTVDDEDCQLLRPGIVLSARVHP</sequence>
<dbReference type="OrthoDB" id="10253041at2759"/>
<keyword evidence="3" id="KW-0645">Protease</keyword>
<comment type="cofactor">
    <cofactor evidence="1">
        <name>Zn(2+)</name>
        <dbReference type="ChEBI" id="CHEBI:29105"/>
    </cofactor>
</comment>
<proteinExistence type="predicted"/>
<feature type="non-terminal residue" evidence="3">
    <location>
        <position position="337"/>
    </location>
</feature>
<dbReference type="GO" id="GO:0004180">
    <property type="term" value="F:carboxypeptidase activity"/>
    <property type="evidence" value="ECO:0007669"/>
    <property type="project" value="UniProtKB-KW"/>
</dbReference>
<evidence type="ECO:0000313" key="3">
    <source>
        <dbReference type="EMBL" id="ETO14698.1"/>
    </source>
</evidence>
<dbReference type="InterPro" id="IPR050821">
    <property type="entry name" value="Cytosolic_carboxypeptidase"/>
</dbReference>
<gene>
    <name evidence="3" type="ORF">RFI_22669</name>
</gene>
<organism evidence="3 4">
    <name type="scientific">Reticulomyxa filosa</name>
    <dbReference type="NCBI Taxonomy" id="46433"/>
    <lineage>
        <taxon>Eukaryota</taxon>
        <taxon>Sar</taxon>
        <taxon>Rhizaria</taxon>
        <taxon>Retaria</taxon>
        <taxon>Foraminifera</taxon>
        <taxon>Monothalamids</taxon>
        <taxon>Reticulomyxidae</taxon>
        <taxon>Reticulomyxa</taxon>
    </lineage>
</organism>
<evidence type="ECO:0000313" key="4">
    <source>
        <dbReference type="Proteomes" id="UP000023152"/>
    </source>
</evidence>
<reference evidence="3 4" key="1">
    <citation type="journal article" date="2013" name="Curr. Biol.">
        <title>The Genome of the Foraminiferan Reticulomyxa filosa.</title>
        <authorList>
            <person name="Glockner G."/>
            <person name="Hulsmann N."/>
            <person name="Schleicher M."/>
            <person name="Noegel A.A."/>
            <person name="Eichinger L."/>
            <person name="Gallinger C."/>
            <person name="Pawlowski J."/>
            <person name="Sierra R."/>
            <person name="Euteneuer U."/>
            <person name="Pillet L."/>
            <person name="Moustafa A."/>
            <person name="Platzer M."/>
            <person name="Groth M."/>
            <person name="Szafranski K."/>
            <person name="Schliwa M."/>
        </authorList>
    </citation>
    <scope>NUCLEOTIDE SEQUENCE [LARGE SCALE GENOMIC DNA]</scope>
</reference>
<dbReference type="Proteomes" id="UP000023152">
    <property type="component" value="Unassembled WGS sequence"/>
</dbReference>
<comment type="caution">
    <text evidence="3">The sequence shown here is derived from an EMBL/GenBank/DDBJ whole genome shotgun (WGS) entry which is preliminary data.</text>
</comment>
<dbReference type="EMBL" id="ASPP01019850">
    <property type="protein sequence ID" value="ETO14698.1"/>
    <property type="molecule type" value="Genomic_DNA"/>
</dbReference>
<feature type="domain" description="Cytosolic carboxypeptidase N-terminal" evidence="2">
    <location>
        <begin position="124"/>
        <end position="211"/>
    </location>
</feature>
<evidence type="ECO:0000259" key="2">
    <source>
        <dbReference type="Pfam" id="PF18027"/>
    </source>
</evidence>
<dbReference type="Gene3D" id="2.60.40.3120">
    <property type="match status" value="1"/>
</dbReference>
<dbReference type="AlphaFoldDB" id="X6ML06"/>